<keyword evidence="4" id="KW-0808">Transferase</keyword>
<evidence type="ECO:0000313" key="8">
    <source>
        <dbReference type="Proteomes" id="UP000593580"/>
    </source>
</evidence>
<dbReference type="PROSITE" id="PS00092">
    <property type="entry name" value="N6_MTASE"/>
    <property type="match status" value="1"/>
</dbReference>
<dbReference type="PANTHER" id="PTHR30481:SF2">
    <property type="entry name" value="SITE-SPECIFIC DNA-METHYLTRANSFERASE (ADENINE-SPECIFIC)"/>
    <property type="match status" value="1"/>
</dbReference>
<keyword evidence="5" id="KW-0949">S-adenosyl-L-methionine</keyword>
<dbReference type="EMBL" id="CP041406">
    <property type="protein sequence ID" value="QOP46463.1"/>
    <property type="molecule type" value="Genomic_DNA"/>
</dbReference>
<comment type="similarity">
    <text evidence="1">Belongs to the N(4)/N(6)-methyltransferase family.</text>
</comment>
<dbReference type="GO" id="GO:0032259">
    <property type="term" value="P:methylation"/>
    <property type="evidence" value="ECO:0007669"/>
    <property type="project" value="UniProtKB-KW"/>
</dbReference>
<dbReference type="Gene3D" id="1.10.1020.10">
    <property type="entry name" value="Adenine-specific Methyltransferase, Domain 2"/>
    <property type="match status" value="1"/>
</dbReference>
<dbReference type="GO" id="GO:1904047">
    <property type="term" value="F:S-adenosyl-L-methionine binding"/>
    <property type="evidence" value="ECO:0007669"/>
    <property type="project" value="TreeGrafter"/>
</dbReference>
<dbReference type="GO" id="GO:0043565">
    <property type="term" value="F:sequence-specific DNA binding"/>
    <property type="evidence" value="ECO:0007669"/>
    <property type="project" value="TreeGrafter"/>
</dbReference>
<dbReference type="PRINTS" id="PR00505">
    <property type="entry name" value="D12N6MTFRASE"/>
</dbReference>
<evidence type="ECO:0000256" key="4">
    <source>
        <dbReference type="ARBA" id="ARBA00022679"/>
    </source>
</evidence>
<dbReference type="InterPro" id="IPR002052">
    <property type="entry name" value="DNA_methylase_N6_adenine_CS"/>
</dbReference>
<dbReference type="GO" id="GO:0006298">
    <property type="term" value="P:mismatch repair"/>
    <property type="evidence" value="ECO:0007669"/>
    <property type="project" value="TreeGrafter"/>
</dbReference>
<dbReference type="InterPro" id="IPR029063">
    <property type="entry name" value="SAM-dependent_MTases_sf"/>
</dbReference>
<dbReference type="InterPro" id="IPR012327">
    <property type="entry name" value="MeTrfase_D12"/>
</dbReference>
<dbReference type="InterPro" id="IPR023095">
    <property type="entry name" value="Ade_MeTrfase_dom_2"/>
</dbReference>
<dbReference type="GO" id="GO:0009007">
    <property type="term" value="F:site-specific DNA-methyltransferase (adenine-specific) activity"/>
    <property type="evidence" value="ECO:0007669"/>
    <property type="project" value="UniProtKB-EC"/>
</dbReference>
<evidence type="ECO:0000313" key="7">
    <source>
        <dbReference type="EMBL" id="QOP46463.1"/>
    </source>
</evidence>
<evidence type="ECO:0000256" key="2">
    <source>
        <dbReference type="ARBA" id="ARBA00011900"/>
    </source>
</evidence>
<gene>
    <name evidence="7" type="ORF">FM071_09220</name>
</gene>
<dbReference type="Gene3D" id="3.40.50.150">
    <property type="entry name" value="Vaccinia Virus protein VP39"/>
    <property type="match status" value="1"/>
</dbReference>
<sequence>MIKSKKIVTSPLRYPGSKQKFCTTLQKIMQSNGIKPDLFIEPFAGGASVSLYMLQHNYVNRIALIEKDPLVASFWHTVFFESAWLVKEIQKLKVSLDEWHHFKKYKPKTKRTQALKCLFLNRTNFSGILKAGPIGGQKQISQYKIDCRFNKKAIIEKIERLSSYRDRVLFIDEGDYQDSLNNRQQYINDNTFIYFDPPYVNKAKDLYNFYFTEEDHLSLKQFIENLNTKWLLSYDYEPPLSDLYKSFAQYGFFDIRYTTSSNKERIFKKEFIASNLNLNITL</sequence>
<keyword evidence="3 7" id="KW-0489">Methyltransferase</keyword>
<name>A0A7M1B9T4_9BACT</name>
<dbReference type="InterPro" id="IPR012263">
    <property type="entry name" value="M_m6A_EcoRV"/>
</dbReference>
<evidence type="ECO:0000256" key="5">
    <source>
        <dbReference type="ARBA" id="ARBA00022691"/>
    </source>
</evidence>
<dbReference type="PANTHER" id="PTHR30481">
    <property type="entry name" value="DNA ADENINE METHYLASE"/>
    <property type="match status" value="1"/>
</dbReference>
<protein>
    <recommendedName>
        <fullName evidence="2">site-specific DNA-methyltransferase (adenine-specific)</fullName>
        <ecNumber evidence="2">2.1.1.72</ecNumber>
    </recommendedName>
</protein>
<dbReference type="RefSeq" id="WP_193110723.1">
    <property type="nucleotide sequence ID" value="NZ_CP041406.1"/>
</dbReference>
<dbReference type="AlphaFoldDB" id="A0A7M1B9T4"/>
<dbReference type="Pfam" id="PF02086">
    <property type="entry name" value="MethyltransfD12"/>
    <property type="match status" value="1"/>
</dbReference>
<dbReference type="PIRSF" id="PIRSF000398">
    <property type="entry name" value="M_m6A_EcoRV"/>
    <property type="match status" value="1"/>
</dbReference>
<dbReference type="EC" id="2.1.1.72" evidence="2"/>
<keyword evidence="8" id="KW-1185">Reference proteome</keyword>
<comment type="catalytic activity">
    <reaction evidence="6">
        <text>a 2'-deoxyadenosine in DNA + S-adenosyl-L-methionine = an N(6)-methyl-2'-deoxyadenosine in DNA + S-adenosyl-L-homocysteine + H(+)</text>
        <dbReference type="Rhea" id="RHEA:15197"/>
        <dbReference type="Rhea" id="RHEA-COMP:12418"/>
        <dbReference type="Rhea" id="RHEA-COMP:12419"/>
        <dbReference type="ChEBI" id="CHEBI:15378"/>
        <dbReference type="ChEBI" id="CHEBI:57856"/>
        <dbReference type="ChEBI" id="CHEBI:59789"/>
        <dbReference type="ChEBI" id="CHEBI:90615"/>
        <dbReference type="ChEBI" id="CHEBI:90616"/>
        <dbReference type="EC" id="2.1.1.72"/>
    </reaction>
</comment>
<evidence type="ECO:0000256" key="1">
    <source>
        <dbReference type="ARBA" id="ARBA00006594"/>
    </source>
</evidence>
<dbReference type="REBASE" id="450624">
    <property type="entry name" value="M.SpaGO25ORF9220P"/>
</dbReference>
<proteinExistence type="inferred from homology"/>
<evidence type="ECO:0000256" key="6">
    <source>
        <dbReference type="ARBA" id="ARBA00047942"/>
    </source>
</evidence>
<reference evidence="7 8" key="1">
    <citation type="submission" date="2019-07" db="EMBL/GenBank/DDBJ databases">
        <title>Sulfurimonas paralvinellae sp. nov., a novel mesophilic, hydrogen- and sulfur-oxidizing chemolithoautotroph within the Epsilonproteo- bacteria isolated from a deep-sea hydrothermal vent polychaete nest, reclassification of Thiomicrospira denitrificans as Sulfurimonas denitrificans comb. nov. and emended description of the genus Sulfurimonas.</title>
        <authorList>
            <person name="Wang S."/>
            <person name="Jiang L."/>
            <person name="Shao Z."/>
        </authorList>
    </citation>
    <scope>NUCLEOTIDE SEQUENCE [LARGE SCALE GENOMIC DNA]</scope>
    <source>
        <strain evidence="7 8">GO25</strain>
    </source>
</reference>
<dbReference type="SUPFAM" id="SSF53335">
    <property type="entry name" value="S-adenosyl-L-methionine-dependent methyltransferases"/>
    <property type="match status" value="1"/>
</dbReference>
<accession>A0A7M1B9T4</accession>
<dbReference type="KEGG" id="spal:FM071_09220"/>
<dbReference type="Proteomes" id="UP000593580">
    <property type="component" value="Chromosome"/>
</dbReference>
<evidence type="ECO:0000256" key="3">
    <source>
        <dbReference type="ARBA" id="ARBA00022603"/>
    </source>
</evidence>
<dbReference type="GO" id="GO:0009307">
    <property type="term" value="P:DNA restriction-modification system"/>
    <property type="evidence" value="ECO:0007669"/>
    <property type="project" value="InterPro"/>
</dbReference>
<organism evidence="7 8">
    <name type="scientific">Sulfurimonas paralvinellae</name>
    <dbReference type="NCBI Taxonomy" id="317658"/>
    <lineage>
        <taxon>Bacteria</taxon>
        <taxon>Pseudomonadati</taxon>
        <taxon>Campylobacterota</taxon>
        <taxon>Epsilonproteobacteria</taxon>
        <taxon>Campylobacterales</taxon>
        <taxon>Sulfurimonadaceae</taxon>
        <taxon>Sulfurimonas</taxon>
    </lineage>
</organism>